<dbReference type="InterPro" id="IPR001190">
    <property type="entry name" value="SRCR"/>
</dbReference>
<dbReference type="SUPFAM" id="SSF56487">
    <property type="entry name" value="SRCR-like"/>
    <property type="match status" value="2"/>
</dbReference>
<reference evidence="4 5" key="1">
    <citation type="journal article" date="2020" name="G3 (Bethesda)">
        <title>Draft Genome of the Common Snapping Turtle, Chelydra serpentina, a Model for Phenotypic Plasticity in Reptiles.</title>
        <authorList>
            <person name="Das D."/>
            <person name="Singh S.K."/>
            <person name="Bierstedt J."/>
            <person name="Erickson A."/>
            <person name="Galli G.L.J."/>
            <person name="Crossley D.A. 2nd"/>
            <person name="Rhen T."/>
        </authorList>
    </citation>
    <scope>NUCLEOTIDE SEQUENCE [LARGE SCALE GENOMIC DNA]</scope>
    <source>
        <strain evidence="4">KW</strain>
    </source>
</reference>
<evidence type="ECO:0000256" key="1">
    <source>
        <dbReference type="ARBA" id="ARBA00023157"/>
    </source>
</evidence>
<dbReference type="OrthoDB" id="536948at2759"/>
<comment type="caution">
    <text evidence="4">The sequence shown here is derived from an EMBL/GenBank/DDBJ whole genome shotgun (WGS) entry which is preliminary data.</text>
</comment>
<evidence type="ECO:0000313" key="4">
    <source>
        <dbReference type="EMBL" id="KAG6921367.1"/>
    </source>
</evidence>
<accession>A0A8T1RXZ1</accession>
<dbReference type="GO" id="GO:0031638">
    <property type="term" value="P:zymogen activation"/>
    <property type="evidence" value="ECO:0007669"/>
    <property type="project" value="TreeGrafter"/>
</dbReference>
<dbReference type="PANTHER" id="PTHR48071">
    <property type="entry name" value="SRCR DOMAIN-CONTAINING PROTEIN"/>
    <property type="match status" value="1"/>
</dbReference>
<keyword evidence="5" id="KW-1185">Reference proteome</keyword>
<dbReference type="Gene3D" id="3.10.250.10">
    <property type="entry name" value="SRCR-like domain"/>
    <property type="match status" value="2"/>
</dbReference>
<feature type="domain" description="SRCR" evidence="3">
    <location>
        <begin position="1"/>
        <end position="100"/>
    </location>
</feature>
<proteinExistence type="predicted"/>
<feature type="non-terminal residue" evidence="4">
    <location>
        <position position="1"/>
    </location>
</feature>
<dbReference type="PROSITE" id="PS50287">
    <property type="entry name" value="SRCR_2"/>
    <property type="match status" value="2"/>
</dbReference>
<organism evidence="4 5">
    <name type="scientific">Chelydra serpentina</name>
    <name type="common">Snapping turtle</name>
    <name type="synonym">Testudo serpentina</name>
    <dbReference type="NCBI Taxonomy" id="8475"/>
    <lineage>
        <taxon>Eukaryota</taxon>
        <taxon>Metazoa</taxon>
        <taxon>Chordata</taxon>
        <taxon>Craniata</taxon>
        <taxon>Vertebrata</taxon>
        <taxon>Euteleostomi</taxon>
        <taxon>Archelosauria</taxon>
        <taxon>Testudinata</taxon>
        <taxon>Testudines</taxon>
        <taxon>Cryptodira</taxon>
        <taxon>Durocryptodira</taxon>
        <taxon>Americhelydia</taxon>
        <taxon>Chelydroidea</taxon>
        <taxon>Chelydridae</taxon>
        <taxon>Chelydra</taxon>
    </lineage>
</organism>
<feature type="disulfide bond" evidence="2">
    <location>
        <begin position="69"/>
        <end position="79"/>
    </location>
</feature>
<feature type="disulfide bond" evidence="2">
    <location>
        <begin position="25"/>
        <end position="89"/>
    </location>
</feature>
<dbReference type="FunFam" id="3.10.250.10:FF:000002">
    <property type="entry name" value="Scavenger receptor cysteine-rich type 1 protein M130"/>
    <property type="match status" value="1"/>
</dbReference>
<evidence type="ECO:0000313" key="5">
    <source>
        <dbReference type="Proteomes" id="UP000765507"/>
    </source>
</evidence>
<dbReference type="PROSITE" id="PS00420">
    <property type="entry name" value="SRCR_1"/>
    <property type="match status" value="1"/>
</dbReference>
<sequence>RLVNGGSPCAGRVEVKHQDQWGTVCQLGWDMADAGVVCKQLGCGAAVGAPGNAHFGAGSGPIWLDNVACRGTESALWHCRNSGWGRNDCPHDWDAGVTCSGHIKPRLVGGDGACSGRVEIKHGNTWTTVCDAHFDLKVA</sequence>
<name>A0A8T1RXZ1_CHESE</name>
<feature type="non-terminal residue" evidence="4">
    <location>
        <position position="139"/>
    </location>
</feature>
<dbReference type="Proteomes" id="UP000765507">
    <property type="component" value="Unassembled WGS sequence"/>
</dbReference>
<dbReference type="InterPro" id="IPR036772">
    <property type="entry name" value="SRCR-like_dom_sf"/>
</dbReference>
<feature type="domain" description="SRCR" evidence="3">
    <location>
        <begin position="105"/>
        <end position="139"/>
    </location>
</feature>
<gene>
    <name evidence="4" type="ORF">G0U57_008147</name>
</gene>
<protein>
    <submittedName>
        <fullName evidence="4">CD163 molecule-like 1</fullName>
    </submittedName>
</protein>
<dbReference type="Pfam" id="PF00530">
    <property type="entry name" value="SRCR"/>
    <property type="match status" value="1"/>
</dbReference>
<feature type="disulfide bond" evidence="2">
    <location>
        <begin position="38"/>
        <end position="99"/>
    </location>
</feature>
<dbReference type="SMART" id="SM00202">
    <property type="entry name" value="SR"/>
    <property type="match status" value="1"/>
</dbReference>
<dbReference type="PRINTS" id="PR00258">
    <property type="entry name" value="SPERACTRCPTR"/>
</dbReference>
<dbReference type="PANTHER" id="PTHR48071:SF27">
    <property type="entry name" value="SCAVENGER RECEPTOR CYSTEINE-RICH TYPE 1 PROTEIN M130-LIKE"/>
    <property type="match status" value="1"/>
</dbReference>
<comment type="caution">
    <text evidence="2">Lacks conserved residue(s) required for the propagation of feature annotation.</text>
</comment>
<dbReference type="GO" id="GO:0005886">
    <property type="term" value="C:plasma membrane"/>
    <property type="evidence" value="ECO:0007669"/>
    <property type="project" value="TreeGrafter"/>
</dbReference>
<keyword evidence="1 2" id="KW-1015">Disulfide bond</keyword>
<evidence type="ECO:0000256" key="2">
    <source>
        <dbReference type="PROSITE-ProRule" id="PRU00196"/>
    </source>
</evidence>
<dbReference type="GO" id="GO:0004252">
    <property type="term" value="F:serine-type endopeptidase activity"/>
    <property type="evidence" value="ECO:0007669"/>
    <property type="project" value="TreeGrafter"/>
</dbReference>
<evidence type="ECO:0000259" key="3">
    <source>
        <dbReference type="PROSITE" id="PS50287"/>
    </source>
</evidence>
<dbReference type="EMBL" id="JAHGAV010002181">
    <property type="protein sequence ID" value="KAG6921367.1"/>
    <property type="molecule type" value="Genomic_DNA"/>
</dbReference>
<dbReference type="AlphaFoldDB" id="A0A8T1RXZ1"/>